<dbReference type="EMBL" id="MIKG01000004">
    <property type="protein sequence ID" value="RAO66694.1"/>
    <property type="molecule type" value="Genomic_DNA"/>
</dbReference>
<feature type="compositionally biased region" description="Acidic residues" evidence="6">
    <location>
        <begin position="95"/>
        <end position="105"/>
    </location>
</feature>
<comment type="subcellular location">
    <subcellularLocation>
        <location evidence="1">Membrane</location>
        <topology evidence="1">Multi-pass membrane protein</topology>
    </subcellularLocation>
</comment>
<dbReference type="Gene3D" id="1.20.1250.20">
    <property type="entry name" value="MFS general substrate transporter like domains"/>
    <property type="match status" value="1"/>
</dbReference>
<feature type="transmembrane region" description="Helical" evidence="7">
    <location>
        <begin position="139"/>
        <end position="160"/>
    </location>
</feature>
<keyword evidence="5 7" id="KW-0472">Membrane</keyword>
<feature type="region of interest" description="Disordered" evidence="6">
    <location>
        <begin position="74"/>
        <end position="106"/>
    </location>
</feature>
<feature type="transmembrane region" description="Helical" evidence="7">
    <location>
        <begin position="197"/>
        <end position="216"/>
    </location>
</feature>
<dbReference type="SUPFAM" id="SSF103473">
    <property type="entry name" value="MFS general substrate transporter"/>
    <property type="match status" value="1"/>
</dbReference>
<keyword evidence="3 7" id="KW-0812">Transmembrane</keyword>
<dbReference type="PANTHER" id="PTHR23502">
    <property type="entry name" value="MAJOR FACILITATOR SUPERFAMILY"/>
    <property type="match status" value="1"/>
</dbReference>
<dbReference type="RefSeq" id="XP_040731211.1">
    <property type="nucleotide sequence ID" value="XM_040874882.1"/>
</dbReference>
<gene>
    <name evidence="9" type="ORF">BHQ10_002706</name>
</gene>
<reference evidence="9 10" key="1">
    <citation type="journal article" date="2017" name="Biotechnol. Biofuels">
        <title>Differential beta-glucosidase expression as a function of carbon source availability in Talaromyces amestolkiae: a genomic and proteomic approach.</title>
        <authorList>
            <person name="de Eugenio L.I."/>
            <person name="Mendez-Liter J.A."/>
            <person name="Nieto-Dominguez M."/>
            <person name="Alonso L."/>
            <person name="Gil-Munoz J."/>
            <person name="Barriuso J."/>
            <person name="Prieto A."/>
            <person name="Martinez M.J."/>
        </authorList>
    </citation>
    <scope>NUCLEOTIDE SEQUENCE [LARGE SCALE GENOMIC DNA]</scope>
    <source>
        <strain evidence="9 10">CIB</strain>
    </source>
</reference>
<comment type="similarity">
    <text evidence="2">Belongs to the major facilitator superfamily.</text>
</comment>
<feature type="domain" description="Major facilitator superfamily (MFS) profile" evidence="8">
    <location>
        <begin position="41"/>
        <end position="411"/>
    </location>
</feature>
<comment type="caution">
    <text evidence="9">The sequence shown here is derived from an EMBL/GenBank/DDBJ whole genome shotgun (WGS) entry which is preliminary data.</text>
</comment>
<dbReference type="PANTHER" id="PTHR23502:SF68">
    <property type="entry name" value="MULTIDRUG TRANSPORTER, PUTATIVE (AFU_ORTHOLOGUE AFUA_3G01120)-RELATED"/>
    <property type="match status" value="1"/>
</dbReference>
<evidence type="ECO:0000313" key="9">
    <source>
        <dbReference type="EMBL" id="RAO66694.1"/>
    </source>
</evidence>
<keyword evidence="10" id="KW-1185">Reference proteome</keyword>
<dbReference type="InterPro" id="IPR011701">
    <property type="entry name" value="MFS"/>
</dbReference>
<dbReference type="GO" id="GO:0022857">
    <property type="term" value="F:transmembrane transporter activity"/>
    <property type="evidence" value="ECO:0007669"/>
    <property type="project" value="InterPro"/>
</dbReference>
<dbReference type="STRING" id="1196081.A0A364KT11"/>
<dbReference type="AlphaFoldDB" id="A0A364KT11"/>
<dbReference type="InterPro" id="IPR036259">
    <property type="entry name" value="MFS_trans_sf"/>
</dbReference>
<dbReference type="GeneID" id="63791923"/>
<evidence type="ECO:0000256" key="5">
    <source>
        <dbReference type="ARBA" id="ARBA00023136"/>
    </source>
</evidence>
<dbReference type="Proteomes" id="UP000249363">
    <property type="component" value="Unassembled WGS sequence"/>
</dbReference>
<feature type="transmembrane region" description="Helical" evidence="7">
    <location>
        <begin position="335"/>
        <end position="361"/>
    </location>
</feature>
<dbReference type="GO" id="GO:0016020">
    <property type="term" value="C:membrane"/>
    <property type="evidence" value="ECO:0007669"/>
    <property type="project" value="UniProtKB-SubCell"/>
</dbReference>
<evidence type="ECO:0000256" key="6">
    <source>
        <dbReference type="SAM" id="MobiDB-lite"/>
    </source>
</evidence>
<dbReference type="OrthoDB" id="5296287at2759"/>
<name>A0A364KT11_TALAM</name>
<evidence type="ECO:0000256" key="2">
    <source>
        <dbReference type="ARBA" id="ARBA00008335"/>
    </source>
</evidence>
<feature type="region of interest" description="Disordered" evidence="6">
    <location>
        <begin position="1"/>
        <end position="50"/>
    </location>
</feature>
<evidence type="ECO:0000256" key="3">
    <source>
        <dbReference type="ARBA" id="ARBA00022692"/>
    </source>
</evidence>
<keyword evidence="4 7" id="KW-1133">Transmembrane helix</keyword>
<feature type="compositionally biased region" description="Polar residues" evidence="6">
    <location>
        <begin position="1"/>
        <end position="19"/>
    </location>
</feature>
<evidence type="ECO:0000313" key="10">
    <source>
        <dbReference type="Proteomes" id="UP000249363"/>
    </source>
</evidence>
<evidence type="ECO:0000256" key="4">
    <source>
        <dbReference type="ARBA" id="ARBA00022989"/>
    </source>
</evidence>
<dbReference type="InterPro" id="IPR020846">
    <property type="entry name" value="MFS_dom"/>
</dbReference>
<evidence type="ECO:0000256" key="7">
    <source>
        <dbReference type="SAM" id="Phobius"/>
    </source>
</evidence>
<dbReference type="PROSITE" id="PS50850">
    <property type="entry name" value="MFS"/>
    <property type="match status" value="1"/>
</dbReference>
<feature type="transmembrane region" description="Helical" evidence="7">
    <location>
        <begin position="373"/>
        <end position="391"/>
    </location>
</feature>
<proteinExistence type="inferred from homology"/>
<feature type="transmembrane region" description="Helical" evidence="7">
    <location>
        <begin position="260"/>
        <end position="280"/>
    </location>
</feature>
<evidence type="ECO:0000256" key="1">
    <source>
        <dbReference type="ARBA" id="ARBA00004141"/>
    </source>
</evidence>
<accession>A0A364KT11</accession>
<evidence type="ECO:0000259" key="8">
    <source>
        <dbReference type="PROSITE" id="PS50850"/>
    </source>
</evidence>
<organism evidence="9 10">
    <name type="scientific">Talaromyces amestolkiae</name>
    <dbReference type="NCBI Taxonomy" id="1196081"/>
    <lineage>
        <taxon>Eukaryota</taxon>
        <taxon>Fungi</taxon>
        <taxon>Dikarya</taxon>
        <taxon>Ascomycota</taxon>
        <taxon>Pezizomycotina</taxon>
        <taxon>Eurotiomycetes</taxon>
        <taxon>Eurotiomycetidae</taxon>
        <taxon>Eurotiales</taxon>
        <taxon>Trichocomaceae</taxon>
        <taxon>Talaromyces</taxon>
        <taxon>Talaromyces sect. Talaromyces</taxon>
    </lineage>
</organism>
<dbReference type="Pfam" id="PF07690">
    <property type="entry name" value="MFS_1"/>
    <property type="match status" value="1"/>
</dbReference>
<feature type="transmembrane region" description="Helical" evidence="7">
    <location>
        <begin position="228"/>
        <end position="248"/>
    </location>
</feature>
<sequence>MVESQNPSEQSTRESSVILNDNLAVDMNDEGEIGHGDDSTSVGGETLNKVMDVRDEKVITDIKIVSSDLSSSSSDLEAAVKTTDEDDQQNRDPNEVDWDGPDDPECPMNWPRWRKSPFASSMMAPAILNIHVEFHSNSVVLDTLSISIFMLGVGAGPLLFAPLSELYGRNLIYHLSNFFFTISSVACAKAPSLKTLIGFRLLAGVAGSAVISNGGGTIADIVPKKSRGLITTLMVLGQLIGPVIGPTVGGYVSQGVGWRWIFWLLTIVSGVFTFLGFIFLRETHAPTLLKRKAAKLRKETGNELLYHKGKSSVPPRKQFMDACQRPLKMLFTNPVIFIVSIYIALILGYAYILFTSFAFVFQQRYGFGEGTTGLLYFGIGIGMLVALVWMSRYSDRIFAQKEEQTGISKAE</sequence>
<protein>
    <recommendedName>
        <fullName evidence="8">Major facilitator superfamily (MFS) profile domain-containing protein</fullName>
    </recommendedName>
</protein>